<comment type="caution">
    <text evidence="7">The sequence shown here is derived from an EMBL/GenBank/DDBJ whole genome shotgun (WGS) entry which is preliminary data.</text>
</comment>
<evidence type="ECO:0000256" key="5">
    <source>
        <dbReference type="ARBA" id="ARBA00023136"/>
    </source>
</evidence>
<sequence length="308" mass="34280">MSIKKVFKDSGKILKNTLKYLKEDEPIIYCAAIAFFTIFSLPAILIVVTLVGIIFFDVQTISREIHSVADEYIGEEAAEQVAVVLENVIESPGSFWYIIVGVLVVIKSATMIFFMIQKALNSIWKVEVKKDVKYLSYLKHRSVTLLIVVGLGFLLVLTMILDTAVSLAGSEIEALLPGNTHHTWTALNFLLSFLMVLIFFTSIHKTLPDAKIPWRDALAGGIITSILFLIGKQIINLILNEIEVADYYAAAGSLVIILLWIFYSSIILFLGGEITKAYSMNRGHEIKPKSIAVKYSQTIELGEEGVED</sequence>
<reference evidence="7 8" key="1">
    <citation type="submission" date="2014-04" db="EMBL/GenBank/DDBJ databases">
        <title>Characterization and application of a salt tolerant electro-active bacterium.</title>
        <authorList>
            <person name="Yang L."/>
            <person name="Wei S."/>
            <person name="Tay Q.X.M."/>
        </authorList>
    </citation>
    <scope>NUCLEOTIDE SEQUENCE [LARGE SCALE GENOMIC DNA]</scope>
    <source>
        <strain evidence="7 8">LY1</strain>
    </source>
</reference>
<dbReference type="AlphaFoldDB" id="A0A074KVA5"/>
<dbReference type="OrthoDB" id="9797028at2"/>
<evidence type="ECO:0000256" key="6">
    <source>
        <dbReference type="SAM" id="Phobius"/>
    </source>
</evidence>
<name>A0A074KVA5_9BACT</name>
<dbReference type="PANTHER" id="PTHR30213:SF1">
    <property type="entry name" value="INNER MEMBRANE PROTEIN YHJD"/>
    <property type="match status" value="1"/>
</dbReference>
<organism evidence="7 8">
    <name type="scientific">Anditalea andensis</name>
    <dbReference type="NCBI Taxonomy" id="1048983"/>
    <lineage>
        <taxon>Bacteria</taxon>
        <taxon>Pseudomonadati</taxon>
        <taxon>Bacteroidota</taxon>
        <taxon>Cytophagia</taxon>
        <taxon>Cytophagales</taxon>
        <taxon>Cytophagaceae</taxon>
        <taxon>Anditalea</taxon>
    </lineage>
</organism>
<evidence type="ECO:0000256" key="2">
    <source>
        <dbReference type="ARBA" id="ARBA00022475"/>
    </source>
</evidence>
<keyword evidence="8" id="KW-1185">Reference proteome</keyword>
<feature type="transmembrane region" description="Helical" evidence="6">
    <location>
        <begin position="27"/>
        <end position="56"/>
    </location>
</feature>
<dbReference type="EMBL" id="JMIH01000023">
    <property type="protein sequence ID" value="KEO72864.1"/>
    <property type="molecule type" value="Genomic_DNA"/>
</dbReference>
<dbReference type="eggNOG" id="COG1295">
    <property type="taxonomic scope" value="Bacteria"/>
</dbReference>
<dbReference type="Proteomes" id="UP000027821">
    <property type="component" value="Unassembled WGS sequence"/>
</dbReference>
<accession>A0A074KVA5</accession>
<proteinExistence type="predicted"/>
<keyword evidence="2" id="KW-1003">Cell membrane</keyword>
<feature type="transmembrane region" description="Helical" evidence="6">
    <location>
        <begin position="143"/>
        <end position="161"/>
    </location>
</feature>
<comment type="subcellular location">
    <subcellularLocation>
        <location evidence="1">Cell membrane</location>
        <topology evidence="1">Multi-pass membrane protein</topology>
    </subcellularLocation>
</comment>
<feature type="transmembrane region" description="Helical" evidence="6">
    <location>
        <begin position="181"/>
        <end position="204"/>
    </location>
</feature>
<feature type="transmembrane region" description="Helical" evidence="6">
    <location>
        <begin position="95"/>
        <end position="116"/>
    </location>
</feature>
<dbReference type="InterPro" id="IPR017039">
    <property type="entry name" value="Virul_fac_BrkB"/>
</dbReference>
<protein>
    <submittedName>
        <fullName evidence="7">Uncharacterized protein</fullName>
    </submittedName>
</protein>
<dbReference type="PANTHER" id="PTHR30213">
    <property type="entry name" value="INNER MEMBRANE PROTEIN YHJD"/>
    <property type="match status" value="1"/>
</dbReference>
<evidence type="ECO:0000256" key="4">
    <source>
        <dbReference type="ARBA" id="ARBA00022989"/>
    </source>
</evidence>
<gene>
    <name evidence="7" type="ORF">EL17_14655</name>
</gene>
<evidence type="ECO:0000313" key="8">
    <source>
        <dbReference type="Proteomes" id="UP000027821"/>
    </source>
</evidence>
<dbReference type="GO" id="GO:0005886">
    <property type="term" value="C:plasma membrane"/>
    <property type="evidence" value="ECO:0007669"/>
    <property type="project" value="UniProtKB-SubCell"/>
</dbReference>
<feature type="transmembrane region" description="Helical" evidence="6">
    <location>
        <begin position="216"/>
        <end position="235"/>
    </location>
</feature>
<evidence type="ECO:0000256" key="3">
    <source>
        <dbReference type="ARBA" id="ARBA00022692"/>
    </source>
</evidence>
<dbReference type="RefSeq" id="WP_035075866.1">
    <property type="nucleotide sequence ID" value="NZ_JMIH01000023.1"/>
</dbReference>
<keyword evidence="3 6" id="KW-0812">Transmembrane</keyword>
<evidence type="ECO:0000313" key="7">
    <source>
        <dbReference type="EMBL" id="KEO72864.1"/>
    </source>
</evidence>
<feature type="transmembrane region" description="Helical" evidence="6">
    <location>
        <begin position="247"/>
        <end position="270"/>
    </location>
</feature>
<dbReference type="STRING" id="1048983.EL17_14655"/>
<keyword evidence="4 6" id="KW-1133">Transmembrane helix</keyword>
<dbReference type="Pfam" id="PF03631">
    <property type="entry name" value="Virul_fac_BrkB"/>
    <property type="match status" value="1"/>
</dbReference>
<dbReference type="PIRSF" id="PIRSF035875">
    <property type="entry name" value="RNase_BN"/>
    <property type="match status" value="1"/>
</dbReference>
<keyword evidence="5 6" id="KW-0472">Membrane</keyword>
<evidence type="ECO:0000256" key="1">
    <source>
        <dbReference type="ARBA" id="ARBA00004651"/>
    </source>
</evidence>